<gene>
    <name evidence="8" type="ORF">GWK41_08880</name>
</gene>
<feature type="transmembrane region" description="Helical" evidence="7">
    <location>
        <begin position="125"/>
        <end position="144"/>
    </location>
</feature>
<dbReference type="InterPro" id="IPR000715">
    <property type="entry name" value="Glycosyl_transferase_4"/>
</dbReference>
<feature type="transmembrane region" description="Helical" evidence="7">
    <location>
        <begin position="285"/>
        <end position="305"/>
    </location>
</feature>
<feature type="transmembrane region" description="Helical" evidence="7">
    <location>
        <begin position="71"/>
        <end position="89"/>
    </location>
</feature>
<feature type="transmembrane region" description="Helical" evidence="7">
    <location>
        <begin position="45"/>
        <end position="65"/>
    </location>
</feature>
<proteinExistence type="predicted"/>
<feature type="transmembrane region" description="Helical" evidence="7">
    <location>
        <begin position="211"/>
        <end position="228"/>
    </location>
</feature>
<feature type="transmembrane region" description="Helical" evidence="7">
    <location>
        <begin position="101"/>
        <end position="119"/>
    </location>
</feature>
<dbReference type="EMBL" id="JAACYA010000002">
    <property type="protein sequence ID" value="MBK3333184.1"/>
    <property type="molecule type" value="Genomic_DNA"/>
</dbReference>
<dbReference type="GO" id="GO:0016740">
    <property type="term" value="F:transferase activity"/>
    <property type="evidence" value="ECO:0007669"/>
    <property type="project" value="UniProtKB-KW"/>
</dbReference>
<keyword evidence="6 7" id="KW-0472">Membrane</keyword>
<evidence type="ECO:0000256" key="6">
    <source>
        <dbReference type="ARBA" id="ARBA00023136"/>
    </source>
</evidence>
<evidence type="ECO:0000256" key="7">
    <source>
        <dbReference type="SAM" id="Phobius"/>
    </source>
</evidence>
<feature type="transmembrane region" description="Helical" evidence="7">
    <location>
        <begin position="311"/>
        <end position="329"/>
    </location>
</feature>
<evidence type="ECO:0000256" key="1">
    <source>
        <dbReference type="ARBA" id="ARBA00004651"/>
    </source>
</evidence>
<keyword evidence="9" id="KW-1185">Reference proteome</keyword>
<evidence type="ECO:0000256" key="3">
    <source>
        <dbReference type="ARBA" id="ARBA00022679"/>
    </source>
</evidence>
<evidence type="ECO:0000256" key="5">
    <source>
        <dbReference type="ARBA" id="ARBA00022989"/>
    </source>
</evidence>
<dbReference type="CDD" id="cd06853">
    <property type="entry name" value="GT_WecA_like"/>
    <property type="match status" value="1"/>
</dbReference>
<evidence type="ECO:0000313" key="9">
    <source>
        <dbReference type="Proteomes" id="UP000772812"/>
    </source>
</evidence>
<evidence type="ECO:0000256" key="4">
    <source>
        <dbReference type="ARBA" id="ARBA00022692"/>
    </source>
</evidence>
<organism evidence="8 9">
    <name type="scientific">Persephonella atlantica</name>
    <dbReference type="NCBI Taxonomy" id="2699429"/>
    <lineage>
        <taxon>Bacteria</taxon>
        <taxon>Pseudomonadati</taxon>
        <taxon>Aquificota</taxon>
        <taxon>Aquificia</taxon>
        <taxon>Aquificales</taxon>
        <taxon>Hydrogenothermaceae</taxon>
        <taxon>Persephonella</taxon>
    </lineage>
</organism>
<comment type="caution">
    <text evidence="8">The sequence shown here is derived from an EMBL/GenBank/DDBJ whole genome shotgun (WGS) entry which is preliminary data.</text>
</comment>
<keyword evidence="2" id="KW-1003">Cell membrane</keyword>
<keyword evidence="4 7" id="KW-0812">Transmembrane</keyword>
<evidence type="ECO:0000256" key="2">
    <source>
        <dbReference type="ARBA" id="ARBA00022475"/>
    </source>
</evidence>
<keyword evidence="3 8" id="KW-0808">Transferase</keyword>
<dbReference type="PANTHER" id="PTHR22926:SF3">
    <property type="entry name" value="UNDECAPRENYL-PHOSPHATE ALPHA-N-ACETYLGLUCOSAMINYL 1-PHOSPHATE TRANSFERASE"/>
    <property type="match status" value="1"/>
</dbReference>
<protein>
    <submittedName>
        <fullName evidence="8">Undecaprenyl/decaprenyl-phosphate alpha-N-acetylglucosaminyl 1-phosphate transferase</fullName>
    </submittedName>
</protein>
<dbReference type="PANTHER" id="PTHR22926">
    <property type="entry name" value="PHOSPHO-N-ACETYLMURAMOYL-PENTAPEPTIDE-TRANSFERASE"/>
    <property type="match status" value="1"/>
</dbReference>
<feature type="transmembrane region" description="Helical" evidence="7">
    <location>
        <begin position="6"/>
        <end position="24"/>
    </location>
</feature>
<evidence type="ECO:0000313" key="8">
    <source>
        <dbReference type="EMBL" id="MBK3333184.1"/>
    </source>
</evidence>
<comment type="subcellular location">
    <subcellularLocation>
        <location evidence="1">Cell membrane</location>
        <topology evidence="1">Multi-pass membrane protein</topology>
    </subcellularLocation>
</comment>
<dbReference type="Pfam" id="PF00953">
    <property type="entry name" value="Glycos_transf_4"/>
    <property type="match status" value="1"/>
</dbReference>
<feature type="transmembrane region" description="Helical" evidence="7">
    <location>
        <begin position="180"/>
        <end position="199"/>
    </location>
</feature>
<reference evidence="8 9" key="1">
    <citation type="journal article" date="2021" name="Syst. Appl. Microbiol.">
        <title>Persephonella atlantica sp. nov.: How to adapt to physico-chemical gradients in high temperature hydrothermal habitats.</title>
        <authorList>
            <person name="Francois D.X."/>
            <person name="Godfroy A."/>
            <person name="Mathien C."/>
            <person name="Aube J."/>
            <person name="Cathalot C."/>
            <person name="Lesongeur F."/>
            <person name="L'Haridon S."/>
            <person name="Philippon X."/>
            <person name="Roussel E.G."/>
        </authorList>
    </citation>
    <scope>NUCLEOTIDE SEQUENCE [LARGE SCALE GENOMIC DNA]</scope>
    <source>
        <strain evidence="8 9">MO1340</strain>
    </source>
</reference>
<dbReference type="Proteomes" id="UP000772812">
    <property type="component" value="Unassembled WGS sequence"/>
</dbReference>
<dbReference type="RefSeq" id="WP_200674638.1">
    <property type="nucleotide sequence ID" value="NZ_JAACYA010000002.1"/>
</dbReference>
<sequence length="341" mass="38345">MFLYITVPFIISFVGNVVSAFFSKKTGFFIDSVDADKPQKVHKTPVPRIGGIGIFLGFFTGIFFFMENKDFMLGLFISSLPVFLTGLFEDYHGNIPPKLRLVFMSVGAALSVFTLNAVVNSIGFISFPFFIAVPFTIFAVVGIINAFNMVDGLNGLSSGLGIISLTFFSYVLYMVGDLEFFTLCVALAGSLLGFFVLNFPYGKIFLGDGGAYFLGFLMAVISVLMVGRNPEISPWFPVVILAYPIFDVLFAMFRRKFIQKTSPFSPDKLHLHSLIYKKIVKNNPLSSMFIFVLSVPFDFMAVLFFDNTNVLFFLFVMFCLTYLLLYYYLSKNLIKRRVKLG</sequence>
<feature type="transmembrane region" description="Helical" evidence="7">
    <location>
        <begin position="234"/>
        <end position="253"/>
    </location>
</feature>
<keyword evidence="5 7" id="KW-1133">Transmembrane helix</keyword>
<feature type="transmembrane region" description="Helical" evidence="7">
    <location>
        <begin position="156"/>
        <end position="174"/>
    </location>
</feature>
<accession>A0ABS1GJS9</accession>
<name>A0ABS1GJS9_9AQUI</name>